<dbReference type="CDD" id="cd04186">
    <property type="entry name" value="GT_2_like_c"/>
    <property type="match status" value="1"/>
</dbReference>
<dbReference type="Pfam" id="PF00535">
    <property type="entry name" value="Glycos_transf_2"/>
    <property type="match status" value="1"/>
</dbReference>
<dbReference type="EMBL" id="QRAO01000003">
    <property type="protein sequence ID" value="RDK85614.1"/>
    <property type="molecule type" value="Genomic_DNA"/>
</dbReference>
<proteinExistence type="predicted"/>
<evidence type="ECO:0000313" key="2">
    <source>
        <dbReference type="EMBL" id="RDK85614.1"/>
    </source>
</evidence>
<dbReference type="Proteomes" id="UP000255317">
    <property type="component" value="Unassembled WGS sequence"/>
</dbReference>
<gene>
    <name evidence="2" type="ORF">C8D94_103442</name>
</gene>
<evidence type="ECO:0000259" key="1">
    <source>
        <dbReference type="Pfam" id="PF00535"/>
    </source>
</evidence>
<dbReference type="GO" id="GO:0016740">
    <property type="term" value="F:transferase activity"/>
    <property type="evidence" value="ECO:0007669"/>
    <property type="project" value="UniProtKB-KW"/>
</dbReference>
<name>A0A370QB79_9FLAO</name>
<dbReference type="InterPro" id="IPR001173">
    <property type="entry name" value="Glyco_trans_2-like"/>
</dbReference>
<dbReference type="PANTHER" id="PTHR43179">
    <property type="entry name" value="RHAMNOSYLTRANSFERASE WBBL"/>
    <property type="match status" value="1"/>
</dbReference>
<reference evidence="2 3" key="1">
    <citation type="submission" date="2018-07" db="EMBL/GenBank/DDBJ databases">
        <title>Genomic Encyclopedia of Type Strains, Phase IV (KMG-IV): sequencing the most valuable type-strain genomes for metagenomic binning, comparative biology and taxonomic classification.</title>
        <authorList>
            <person name="Goeker M."/>
        </authorList>
    </citation>
    <scope>NUCLEOTIDE SEQUENCE [LARGE SCALE GENOMIC DNA]</scope>
    <source>
        <strain evidence="2 3">DSM 101478</strain>
    </source>
</reference>
<dbReference type="SUPFAM" id="SSF53448">
    <property type="entry name" value="Nucleotide-diphospho-sugar transferases"/>
    <property type="match status" value="1"/>
</dbReference>
<dbReference type="InterPro" id="IPR029044">
    <property type="entry name" value="Nucleotide-diphossugar_trans"/>
</dbReference>
<evidence type="ECO:0000313" key="3">
    <source>
        <dbReference type="Proteomes" id="UP000255317"/>
    </source>
</evidence>
<feature type="domain" description="Glycosyltransferase 2-like" evidence="1">
    <location>
        <begin position="4"/>
        <end position="178"/>
    </location>
</feature>
<sequence length="373" mass="41737">MKLSVIILNYNVAYFLRQCIISAQRAIGNLEAEIIVIDNASADHSCEMVKRDFPSVILIENKENVGFSKANNQAVSVAKGEFICILNPDTAVAEDTFVRCIQKAEKLPDLGALGVYMLDGTGNFLPESKRNLPTPKASFLKLIGFTKKYYATHISEENEGEVEVLVGAFMFMKKSIYNEVNGFDEDYFMYGEDIDLSYKITQAGYKNYYLGTAETLHYKGESTQKDAAYLQRFYGAMQIFYKKHFNSNLLLDLSVKTGVWTAKLLKTKNIAEGKKGTPTPSRAIVITDNLAMLKGLSAVVEQPLKSVSKSIFQDGSVQETLVVFDADYIPYTQIFNVMRQYRNLGNQFRIRPPGCSFIIGSDQSDDKGGVVQF</sequence>
<accession>A0A370QB79</accession>
<keyword evidence="3" id="KW-1185">Reference proteome</keyword>
<dbReference type="PANTHER" id="PTHR43179:SF7">
    <property type="entry name" value="RHAMNOSYLTRANSFERASE WBBL"/>
    <property type="match status" value="1"/>
</dbReference>
<comment type="caution">
    <text evidence="2">The sequence shown here is derived from an EMBL/GenBank/DDBJ whole genome shotgun (WGS) entry which is preliminary data.</text>
</comment>
<dbReference type="RefSeq" id="WP_115124016.1">
    <property type="nucleotide sequence ID" value="NZ_QRAO01000003.1"/>
</dbReference>
<organism evidence="2 3">
    <name type="scientific">Marinirhabdus gelatinilytica</name>
    <dbReference type="NCBI Taxonomy" id="1703343"/>
    <lineage>
        <taxon>Bacteria</taxon>
        <taxon>Pseudomonadati</taxon>
        <taxon>Bacteroidota</taxon>
        <taxon>Flavobacteriia</taxon>
        <taxon>Flavobacteriales</taxon>
        <taxon>Flavobacteriaceae</taxon>
    </lineage>
</organism>
<keyword evidence="2" id="KW-0808">Transferase</keyword>
<dbReference type="OrthoDB" id="9771846at2"/>
<dbReference type="AlphaFoldDB" id="A0A370QB79"/>
<protein>
    <submittedName>
        <fullName evidence="2">GT2 family glycosyltransferase</fullName>
    </submittedName>
</protein>
<dbReference type="Gene3D" id="3.90.550.10">
    <property type="entry name" value="Spore Coat Polysaccharide Biosynthesis Protein SpsA, Chain A"/>
    <property type="match status" value="1"/>
</dbReference>